<proteinExistence type="predicted"/>
<dbReference type="AlphaFoldDB" id="A1ZDK6"/>
<reference evidence="1 2" key="1">
    <citation type="submission" date="2007-01" db="EMBL/GenBank/DDBJ databases">
        <authorList>
            <person name="Haygood M."/>
            <person name="Podell S."/>
            <person name="Anderson C."/>
            <person name="Hopkinson B."/>
            <person name="Roe K."/>
            <person name="Barbeau K."/>
            <person name="Gaasterland T."/>
            <person name="Ferriera S."/>
            <person name="Johnson J."/>
            <person name="Kravitz S."/>
            <person name="Beeson K."/>
            <person name="Sutton G."/>
            <person name="Rogers Y.-H."/>
            <person name="Friedman R."/>
            <person name="Frazier M."/>
            <person name="Venter J.C."/>
        </authorList>
    </citation>
    <scope>NUCLEOTIDE SEQUENCE [LARGE SCALE GENOMIC DNA]</scope>
    <source>
        <strain evidence="1 2">ATCC 23134</strain>
    </source>
</reference>
<dbReference type="Proteomes" id="UP000004095">
    <property type="component" value="Unassembled WGS sequence"/>
</dbReference>
<organism evidence="1 2">
    <name type="scientific">Microscilla marina ATCC 23134</name>
    <dbReference type="NCBI Taxonomy" id="313606"/>
    <lineage>
        <taxon>Bacteria</taxon>
        <taxon>Pseudomonadati</taxon>
        <taxon>Bacteroidota</taxon>
        <taxon>Cytophagia</taxon>
        <taxon>Cytophagales</taxon>
        <taxon>Microscillaceae</taxon>
        <taxon>Microscilla</taxon>
    </lineage>
</organism>
<accession>A1ZDK6</accession>
<evidence type="ECO:0000313" key="2">
    <source>
        <dbReference type="Proteomes" id="UP000004095"/>
    </source>
</evidence>
<gene>
    <name evidence="1" type="ORF">M23134_05251</name>
</gene>
<dbReference type="EMBL" id="AAWS01000002">
    <property type="protein sequence ID" value="EAY31745.1"/>
    <property type="molecule type" value="Genomic_DNA"/>
</dbReference>
<comment type="caution">
    <text evidence="1">The sequence shown here is derived from an EMBL/GenBank/DDBJ whole genome shotgun (WGS) entry which is preliminary data.</text>
</comment>
<protein>
    <submittedName>
        <fullName evidence="1">Uncharacterized protein</fullName>
    </submittedName>
</protein>
<evidence type="ECO:0000313" key="1">
    <source>
        <dbReference type="EMBL" id="EAY31745.1"/>
    </source>
</evidence>
<keyword evidence="2" id="KW-1185">Reference proteome</keyword>
<name>A1ZDK6_MICM2</name>
<sequence length="47" mass="5710">MCAQKTFNFASLLTQKQFKTTHLLTRLYFFIIFDVKFMTYHSKNEKV</sequence>